<comment type="caution">
    <text evidence="3">The sequence shown here is derived from an EMBL/GenBank/DDBJ whole genome shotgun (WGS) entry which is preliminary data.</text>
</comment>
<evidence type="ECO:0000256" key="2">
    <source>
        <dbReference type="SAM" id="MobiDB-lite"/>
    </source>
</evidence>
<dbReference type="Proteomes" id="UP001159428">
    <property type="component" value="Unassembled WGS sequence"/>
</dbReference>
<feature type="region of interest" description="Disordered" evidence="2">
    <location>
        <begin position="117"/>
        <end position="137"/>
    </location>
</feature>
<dbReference type="AlphaFoldDB" id="A0AAU9XTW1"/>
<organism evidence="3 4">
    <name type="scientific">Pocillopora meandrina</name>
    <dbReference type="NCBI Taxonomy" id="46732"/>
    <lineage>
        <taxon>Eukaryota</taxon>
        <taxon>Metazoa</taxon>
        <taxon>Cnidaria</taxon>
        <taxon>Anthozoa</taxon>
        <taxon>Hexacorallia</taxon>
        <taxon>Scleractinia</taxon>
        <taxon>Astrocoeniina</taxon>
        <taxon>Pocilloporidae</taxon>
        <taxon>Pocillopora</taxon>
    </lineage>
</organism>
<proteinExistence type="predicted"/>
<dbReference type="EMBL" id="CALNXJ010000061">
    <property type="protein sequence ID" value="CAH3156398.1"/>
    <property type="molecule type" value="Genomic_DNA"/>
</dbReference>
<feature type="coiled-coil region" evidence="1">
    <location>
        <begin position="2"/>
        <end position="29"/>
    </location>
</feature>
<gene>
    <name evidence="3" type="ORF">PMEA_00029557</name>
</gene>
<evidence type="ECO:0000256" key="1">
    <source>
        <dbReference type="SAM" id="Coils"/>
    </source>
</evidence>
<feature type="compositionally biased region" description="Basic and acidic residues" evidence="2">
    <location>
        <begin position="122"/>
        <end position="137"/>
    </location>
</feature>
<protein>
    <submittedName>
        <fullName evidence="3">Uncharacterized protein</fullName>
    </submittedName>
</protein>
<sequence length="161" mass="18702">SVEELLKIKHELTKERDEKLSEIARIMNEKAMEYTDVLNARLNKVQQDFDQQLVSINRLATENTNKAAELKAKEDEINELRQERLHQSAIGEAIQKKLRDVEELKIEVEQREETLKGQVSGLKKELESSRKQTEADKKAIDDLVCSRDILNKVLHPCQFYS</sequence>
<name>A0AAU9XTW1_9CNID</name>
<accession>A0AAU9XTW1</accession>
<keyword evidence="4" id="KW-1185">Reference proteome</keyword>
<reference evidence="3 4" key="1">
    <citation type="submission" date="2022-05" db="EMBL/GenBank/DDBJ databases">
        <authorList>
            <consortium name="Genoscope - CEA"/>
            <person name="William W."/>
        </authorList>
    </citation>
    <scope>NUCLEOTIDE SEQUENCE [LARGE SCALE GENOMIC DNA]</scope>
</reference>
<evidence type="ECO:0000313" key="4">
    <source>
        <dbReference type="Proteomes" id="UP001159428"/>
    </source>
</evidence>
<keyword evidence="1" id="KW-0175">Coiled coil</keyword>
<feature type="non-terminal residue" evidence="3">
    <location>
        <position position="1"/>
    </location>
</feature>
<evidence type="ECO:0000313" key="3">
    <source>
        <dbReference type="EMBL" id="CAH3156398.1"/>
    </source>
</evidence>